<organism evidence="7 8">
    <name type="scientific">Spiribacter onubensis</name>
    <dbReference type="NCBI Taxonomy" id="3122420"/>
    <lineage>
        <taxon>Bacteria</taxon>
        <taxon>Pseudomonadati</taxon>
        <taxon>Pseudomonadota</taxon>
        <taxon>Gammaproteobacteria</taxon>
        <taxon>Chromatiales</taxon>
        <taxon>Ectothiorhodospiraceae</taxon>
        <taxon>Spiribacter</taxon>
    </lineage>
</organism>
<dbReference type="PROSITE" id="PS00913">
    <property type="entry name" value="ADH_IRON_1"/>
    <property type="match status" value="1"/>
</dbReference>
<dbReference type="RefSeq" id="WP_367966441.1">
    <property type="nucleotide sequence ID" value="NZ_JBAKFI010000004.1"/>
</dbReference>
<dbReference type="PANTHER" id="PTHR11496:SF102">
    <property type="entry name" value="ALCOHOL DEHYDROGENASE 4"/>
    <property type="match status" value="1"/>
</dbReference>
<evidence type="ECO:0000313" key="8">
    <source>
        <dbReference type="Proteomes" id="UP001556653"/>
    </source>
</evidence>
<dbReference type="InterPro" id="IPR039697">
    <property type="entry name" value="Alcohol_dehydrogenase_Fe"/>
</dbReference>
<dbReference type="InterPro" id="IPR018211">
    <property type="entry name" value="ADH_Fe_CS"/>
</dbReference>
<comment type="similarity">
    <text evidence="2">Belongs to the iron-containing alcohol dehydrogenase family.</text>
</comment>
<dbReference type="Gene3D" id="3.40.50.1970">
    <property type="match status" value="1"/>
</dbReference>
<dbReference type="Proteomes" id="UP001556653">
    <property type="component" value="Unassembled WGS sequence"/>
</dbReference>
<accession>A0ABV3S8Z7</accession>
<keyword evidence="4" id="KW-0520">NAD</keyword>
<protein>
    <submittedName>
        <fullName evidence="7">Iron-containing alcohol dehydrogenase</fullName>
    </submittedName>
</protein>
<evidence type="ECO:0000256" key="2">
    <source>
        <dbReference type="ARBA" id="ARBA00007358"/>
    </source>
</evidence>
<evidence type="ECO:0000256" key="1">
    <source>
        <dbReference type="ARBA" id="ARBA00001962"/>
    </source>
</evidence>
<dbReference type="SUPFAM" id="SSF56796">
    <property type="entry name" value="Dehydroquinate synthase-like"/>
    <property type="match status" value="1"/>
</dbReference>
<sequence length="380" mass="39080">MTVGFALFLPRNIRFGRGTAGDAVHTITALGRRPLLIHGANADRARWLIQALDEAGRKPWGIGCPREPDIELIEQGVILGREVGADIVIGLGGGSVIDMAKAVAGLIPATGEVIDYLEIVGGGQALDAEPLPFVALPTTAGTGTEATRNAVIDVPSAQRKVSLRDPRLLPAAAIVDPALTDYAPANVTLASGLDAITQVIEPYISCQANRFTDAICRDAIPVGLQALVRLMDKEDAAARDDMAWVSLSGGLALANAKLGAVHGLAGPLGGVTDLPHGVIAGALLPPVLRANRESVDGRTAARLHEVEHWISAALGCGAEEAIDRLAVWSRAAGLPGLGSSGLDPSSLPAIAGTAAGSSSMKGNPVVLPAARLVQAMEEAW</sequence>
<comment type="caution">
    <text evidence="7">The sequence shown here is derived from an EMBL/GenBank/DDBJ whole genome shotgun (WGS) entry which is preliminary data.</text>
</comment>
<feature type="domain" description="Fe-containing alcohol dehydrogenase-like C-terminal" evidence="6">
    <location>
        <begin position="188"/>
        <end position="379"/>
    </location>
</feature>
<evidence type="ECO:0000259" key="5">
    <source>
        <dbReference type="Pfam" id="PF00465"/>
    </source>
</evidence>
<dbReference type="CDD" id="cd08183">
    <property type="entry name" value="Fe-ADH-like"/>
    <property type="match status" value="1"/>
</dbReference>
<evidence type="ECO:0000256" key="3">
    <source>
        <dbReference type="ARBA" id="ARBA00023002"/>
    </source>
</evidence>
<dbReference type="InterPro" id="IPR056798">
    <property type="entry name" value="ADH_Fe_C"/>
</dbReference>
<gene>
    <name evidence="7" type="ORF">V6X64_02980</name>
</gene>
<keyword evidence="8" id="KW-1185">Reference proteome</keyword>
<evidence type="ECO:0000313" key="7">
    <source>
        <dbReference type="EMBL" id="MEX0385958.1"/>
    </source>
</evidence>
<evidence type="ECO:0000256" key="4">
    <source>
        <dbReference type="ARBA" id="ARBA00023027"/>
    </source>
</evidence>
<comment type="cofactor">
    <cofactor evidence="1">
        <name>Fe cation</name>
        <dbReference type="ChEBI" id="CHEBI:24875"/>
    </cofactor>
</comment>
<dbReference type="EMBL" id="JBAKFJ010000001">
    <property type="protein sequence ID" value="MEX0385958.1"/>
    <property type="molecule type" value="Genomic_DNA"/>
</dbReference>
<proteinExistence type="inferred from homology"/>
<dbReference type="PANTHER" id="PTHR11496">
    <property type="entry name" value="ALCOHOL DEHYDROGENASE"/>
    <property type="match status" value="1"/>
</dbReference>
<reference evidence="7 8" key="1">
    <citation type="submission" date="2024-02" db="EMBL/GenBank/DDBJ databases">
        <title>New especies of Spiribacter isolated from saline water.</title>
        <authorList>
            <person name="Leon M.J."/>
            <person name="De La Haba R."/>
            <person name="Sanchez-Porro C."/>
            <person name="Ventosa A."/>
        </authorList>
    </citation>
    <scope>NUCLEOTIDE SEQUENCE [LARGE SCALE GENOMIC DNA]</scope>
    <source>
        <strain evidence="8">ag22IC4-227</strain>
    </source>
</reference>
<feature type="domain" description="Alcohol dehydrogenase iron-type/glycerol dehydrogenase GldA" evidence="5">
    <location>
        <begin position="10"/>
        <end position="177"/>
    </location>
</feature>
<evidence type="ECO:0000259" key="6">
    <source>
        <dbReference type="Pfam" id="PF25137"/>
    </source>
</evidence>
<dbReference type="Gene3D" id="1.20.1090.10">
    <property type="entry name" value="Dehydroquinate synthase-like - alpha domain"/>
    <property type="match status" value="1"/>
</dbReference>
<dbReference type="Pfam" id="PF00465">
    <property type="entry name" value="Fe-ADH"/>
    <property type="match status" value="1"/>
</dbReference>
<keyword evidence="3" id="KW-0560">Oxidoreductase</keyword>
<name>A0ABV3S8Z7_9GAMM</name>
<dbReference type="InterPro" id="IPR001670">
    <property type="entry name" value="ADH_Fe/GldA"/>
</dbReference>
<dbReference type="Pfam" id="PF25137">
    <property type="entry name" value="ADH_Fe_C"/>
    <property type="match status" value="1"/>
</dbReference>